<evidence type="ECO:0000259" key="4">
    <source>
        <dbReference type="PROSITE" id="PS50949"/>
    </source>
</evidence>
<dbReference type="Proteomes" id="UP000273119">
    <property type="component" value="Unassembled WGS sequence"/>
</dbReference>
<evidence type="ECO:0000313" key="5">
    <source>
        <dbReference type="EMBL" id="RKW69606.1"/>
    </source>
</evidence>
<keyword evidence="1" id="KW-0805">Transcription regulation</keyword>
<dbReference type="GO" id="GO:0003700">
    <property type="term" value="F:DNA-binding transcription factor activity"/>
    <property type="evidence" value="ECO:0007669"/>
    <property type="project" value="InterPro"/>
</dbReference>
<organism evidence="5 6">
    <name type="scientific">Galactobacter caseinivorans</name>
    <dbReference type="NCBI Taxonomy" id="2676123"/>
    <lineage>
        <taxon>Bacteria</taxon>
        <taxon>Bacillati</taxon>
        <taxon>Actinomycetota</taxon>
        <taxon>Actinomycetes</taxon>
        <taxon>Micrococcales</taxon>
        <taxon>Micrococcaceae</taxon>
        <taxon>Galactobacter</taxon>
    </lineage>
</organism>
<keyword evidence="6" id="KW-1185">Reference proteome</keyword>
<dbReference type="PROSITE" id="PS50949">
    <property type="entry name" value="HTH_GNTR"/>
    <property type="match status" value="1"/>
</dbReference>
<evidence type="ECO:0000256" key="2">
    <source>
        <dbReference type="ARBA" id="ARBA00023125"/>
    </source>
</evidence>
<evidence type="ECO:0000256" key="3">
    <source>
        <dbReference type="ARBA" id="ARBA00023163"/>
    </source>
</evidence>
<accession>A0A496PGJ8</accession>
<dbReference type="Gene3D" id="1.10.10.10">
    <property type="entry name" value="Winged helix-like DNA-binding domain superfamily/Winged helix DNA-binding domain"/>
    <property type="match status" value="1"/>
</dbReference>
<dbReference type="CDD" id="cd07377">
    <property type="entry name" value="WHTH_GntR"/>
    <property type="match status" value="1"/>
</dbReference>
<feature type="domain" description="HTH gntR-type" evidence="4">
    <location>
        <begin position="6"/>
        <end position="74"/>
    </location>
</feature>
<keyword evidence="3" id="KW-0804">Transcription</keyword>
<dbReference type="EMBL" id="QQXL01000008">
    <property type="protein sequence ID" value="RKW69606.1"/>
    <property type="molecule type" value="Genomic_DNA"/>
</dbReference>
<reference evidence="5 6" key="1">
    <citation type="submission" date="2018-07" db="EMBL/GenBank/DDBJ databases">
        <title>Arthrobacter sp. nov., isolated from raw cow's milk with high bacterial count.</title>
        <authorList>
            <person name="Hahne J."/>
            <person name="Isele D."/>
            <person name="Lipski A."/>
        </authorList>
    </citation>
    <scope>NUCLEOTIDE SEQUENCE [LARGE SCALE GENOMIC DNA]</scope>
    <source>
        <strain evidence="5 6">JZ R-183</strain>
    </source>
</reference>
<evidence type="ECO:0000313" key="6">
    <source>
        <dbReference type="Proteomes" id="UP000273119"/>
    </source>
</evidence>
<sequence length="124" mass="13424">MFDDSRAIFFQIAEQLEEQVLDGTLPEGARAPSTNELAAFHGINPATAAKGLNLLVDAGVLHKQRGIGMFVSTGARQALRTRRQQDFAATFLTPVLAEAARLGMTREELAQMLLSTTITPSEKP</sequence>
<dbReference type="InterPro" id="IPR036388">
    <property type="entry name" value="WH-like_DNA-bd_sf"/>
</dbReference>
<dbReference type="SMART" id="SM00345">
    <property type="entry name" value="HTH_GNTR"/>
    <property type="match status" value="1"/>
</dbReference>
<proteinExistence type="predicted"/>
<dbReference type="SUPFAM" id="SSF46785">
    <property type="entry name" value="Winged helix' DNA-binding domain"/>
    <property type="match status" value="1"/>
</dbReference>
<keyword evidence="2" id="KW-0238">DNA-binding</keyword>
<name>A0A496PGJ8_9MICC</name>
<evidence type="ECO:0000256" key="1">
    <source>
        <dbReference type="ARBA" id="ARBA00023015"/>
    </source>
</evidence>
<dbReference type="InterPro" id="IPR036390">
    <property type="entry name" value="WH_DNA-bd_sf"/>
</dbReference>
<dbReference type="PANTHER" id="PTHR38445">
    <property type="entry name" value="HTH-TYPE TRANSCRIPTIONAL REPRESSOR YTRA"/>
    <property type="match status" value="1"/>
</dbReference>
<dbReference type="Pfam" id="PF00392">
    <property type="entry name" value="GntR"/>
    <property type="match status" value="1"/>
</dbReference>
<protein>
    <submittedName>
        <fullName evidence="5">GntR family transcriptional regulator</fullName>
    </submittedName>
</protein>
<dbReference type="PANTHER" id="PTHR38445:SF10">
    <property type="entry name" value="GNTR-FAMILY TRANSCRIPTIONAL REGULATOR"/>
    <property type="match status" value="1"/>
</dbReference>
<comment type="caution">
    <text evidence="5">The sequence shown here is derived from an EMBL/GenBank/DDBJ whole genome shotgun (WGS) entry which is preliminary data.</text>
</comment>
<dbReference type="GO" id="GO:0003677">
    <property type="term" value="F:DNA binding"/>
    <property type="evidence" value="ECO:0007669"/>
    <property type="project" value="UniProtKB-KW"/>
</dbReference>
<dbReference type="AlphaFoldDB" id="A0A496PGJ8"/>
<gene>
    <name evidence="5" type="ORF">DWQ67_12505</name>
</gene>
<dbReference type="RefSeq" id="WP_121485936.1">
    <property type="nucleotide sequence ID" value="NZ_QQXL01000008.1"/>
</dbReference>
<dbReference type="InterPro" id="IPR000524">
    <property type="entry name" value="Tscrpt_reg_HTH_GntR"/>
</dbReference>